<protein>
    <submittedName>
        <fullName evidence="3">Uncharacterized protein</fullName>
    </submittedName>
</protein>
<evidence type="ECO:0000313" key="4">
    <source>
        <dbReference type="Proteomes" id="UP000193495"/>
    </source>
</evidence>
<evidence type="ECO:0000313" key="5">
    <source>
        <dbReference type="Proteomes" id="UP000240624"/>
    </source>
</evidence>
<dbReference type="EMBL" id="PYGB01000008">
    <property type="protein sequence ID" value="PSK84975.1"/>
    <property type="molecule type" value="Genomic_DNA"/>
</dbReference>
<dbReference type="RefSeq" id="WP_085896856.1">
    <property type="nucleotide sequence ID" value="NZ_FWFY01000007.1"/>
</dbReference>
<dbReference type="AlphaFoldDB" id="A0A1X6ZK61"/>
<reference evidence="2 5" key="2">
    <citation type="submission" date="2018-03" db="EMBL/GenBank/DDBJ databases">
        <title>Genomic Encyclopedia of Archaeal and Bacterial Type Strains, Phase II (KMG-II): from individual species to whole genera.</title>
        <authorList>
            <person name="Goeker M."/>
        </authorList>
    </citation>
    <scope>NUCLEOTIDE SEQUENCE [LARGE SCALE GENOMIC DNA]</scope>
    <source>
        <strain evidence="2 5">DSM 29956</strain>
    </source>
</reference>
<organism evidence="3 4">
    <name type="scientific">Limimaricola soesokkakensis</name>
    <dbReference type="NCBI Taxonomy" id="1343159"/>
    <lineage>
        <taxon>Bacteria</taxon>
        <taxon>Pseudomonadati</taxon>
        <taxon>Pseudomonadota</taxon>
        <taxon>Alphaproteobacteria</taxon>
        <taxon>Rhodobacterales</taxon>
        <taxon>Paracoccaceae</taxon>
        <taxon>Limimaricola</taxon>
    </lineage>
</organism>
<evidence type="ECO:0000313" key="3">
    <source>
        <dbReference type="EMBL" id="SLN53971.1"/>
    </source>
</evidence>
<name>A0A1X6ZK61_9RHOB</name>
<dbReference type="Proteomes" id="UP000193495">
    <property type="component" value="Unassembled WGS sequence"/>
</dbReference>
<feature type="region of interest" description="Disordered" evidence="1">
    <location>
        <begin position="54"/>
        <end position="99"/>
    </location>
</feature>
<evidence type="ECO:0000256" key="1">
    <source>
        <dbReference type="SAM" id="MobiDB-lite"/>
    </source>
</evidence>
<feature type="compositionally biased region" description="Basic and acidic residues" evidence="1">
    <location>
        <begin position="57"/>
        <end position="81"/>
    </location>
</feature>
<gene>
    <name evidence="2" type="ORF">CLV79_108143</name>
    <name evidence="3" type="ORF">LOS8367_02524</name>
</gene>
<accession>A0A1X6ZK61</accession>
<reference evidence="3 4" key="1">
    <citation type="submission" date="2017-03" db="EMBL/GenBank/DDBJ databases">
        <authorList>
            <person name="Afonso C.L."/>
            <person name="Miller P.J."/>
            <person name="Scott M.A."/>
            <person name="Spackman E."/>
            <person name="Goraichik I."/>
            <person name="Dimitrov K.M."/>
            <person name="Suarez D.L."/>
            <person name="Swayne D.E."/>
        </authorList>
    </citation>
    <scope>NUCLEOTIDE SEQUENCE [LARGE SCALE GENOMIC DNA]</scope>
    <source>
        <strain evidence="3 4">CECT 8367</strain>
    </source>
</reference>
<dbReference type="EMBL" id="FWFY01000007">
    <property type="protein sequence ID" value="SLN53971.1"/>
    <property type="molecule type" value="Genomic_DNA"/>
</dbReference>
<proteinExistence type="predicted"/>
<evidence type="ECO:0000313" key="2">
    <source>
        <dbReference type="EMBL" id="PSK84975.1"/>
    </source>
</evidence>
<keyword evidence="5" id="KW-1185">Reference proteome</keyword>
<dbReference type="OrthoDB" id="7873635at2"/>
<dbReference type="Proteomes" id="UP000240624">
    <property type="component" value="Unassembled WGS sequence"/>
</dbReference>
<sequence>MRHHRKRGPALLPALALLGGAVWLVRRYRSEIREAAEAGMDRIQASQVRHGGYAAFAHDDGGPVRQAGREEMRDPPRRWDLQDETADESFPASDPPSSY</sequence>